<proteinExistence type="predicted"/>
<sequence length="418" mass="47030">MEQHFALTRGNQAPGVVKPEIGGNVNFEIKSQFKVELREDTFSGNKNDDAHEYVEIILDIVSLFNIPRVSHEAVMLRVFPITLTGAAKRWLEEIHNFKQESDETLYEAWERYNDLLYKCPTHDLNIHQKKCHDGSNSRKASNGSSNGIAAIANKLDSLRCDMKKLKENKGTSQYNLMEPACLVAQFCEDVEAIENVIEDEPYFFMKVVDNDLSVLTMFIKNLMSEPREGIIRTKVEEEEDWWFLEVDLQGCRRMVGAGGGEVKRGGVDFGVVKSLIGEIPEDVIVIDVGEDIKAIENEEEFHCRKRVIDWPSVQLSRCVEEERMGGSWRRKDFEMVDGTGRGEVKEGRVNFGVVKSLLGKIPEEVMGDSGGETFGVDGGAVWLNLVGKGLSLKFKIGFNGVAQCSPFCQFHLHNGTDL</sequence>
<reference evidence="1" key="1">
    <citation type="journal article" date="2022" name="Int. J. Mol. Sci.">
        <title>Draft Genome of Tanacetum Coccineum: Genomic Comparison of Closely Related Tanacetum-Family Plants.</title>
        <authorList>
            <person name="Yamashiro T."/>
            <person name="Shiraishi A."/>
            <person name="Nakayama K."/>
            <person name="Satake H."/>
        </authorList>
    </citation>
    <scope>NUCLEOTIDE SEQUENCE</scope>
</reference>
<evidence type="ECO:0008006" key="3">
    <source>
        <dbReference type="Google" id="ProtNLM"/>
    </source>
</evidence>
<dbReference type="EMBL" id="BQNB010019132">
    <property type="protein sequence ID" value="GJT82043.1"/>
    <property type="molecule type" value="Genomic_DNA"/>
</dbReference>
<keyword evidence="2" id="KW-1185">Reference proteome</keyword>
<comment type="caution">
    <text evidence="1">The sequence shown here is derived from an EMBL/GenBank/DDBJ whole genome shotgun (WGS) entry which is preliminary data.</text>
</comment>
<protein>
    <recommendedName>
        <fullName evidence="3">Retrotransposon gag domain-containing protein</fullName>
    </recommendedName>
</protein>
<reference evidence="1" key="2">
    <citation type="submission" date="2022-01" db="EMBL/GenBank/DDBJ databases">
        <authorList>
            <person name="Yamashiro T."/>
            <person name="Shiraishi A."/>
            <person name="Satake H."/>
            <person name="Nakayama K."/>
        </authorList>
    </citation>
    <scope>NUCLEOTIDE SEQUENCE</scope>
</reference>
<evidence type="ECO:0000313" key="1">
    <source>
        <dbReference type="EMBL" id="GJT82043.1"/>
    </source>
</evidence>
<dbReference type="Proteomes" id="UP001151760">
    <property type="component" value="Unassembled WGS sequence"/>
</dbReference>
<evidence type="ECO:0000313" key="2">
    <source>
        <dbReference type="Proteomes" id="UP001151760"/>
    </source>
</evidence>
<dbReference type="PANTHER" id="PTHR33223:SF6">
    <property type="entry name" value="CCHC-TYPE DOMAIN-CONTAINING PROTEIN"/>
    <property type="match status" value="1"/>
</dbReference>
<accession>A0ABQ5H4P4</accession>
<organism evidence="1 2">
    <name type="scientific">Tanacetum coccineum</name>
    <dbReference type="NCBI Taxonomy" id="301880"/>
    <lineage>
        <taxon>Eukaryota</taxon>
        <taxon>Viridiplantae</taxon>
        <taxon>Streptophyta</taxon>
        <taxon>Embryophyta</taxon>
        <taxon>Tracheophyta</taxon>
        <taxon>Spermatophyta</taxon>
        <taxon>Magnoliopsida</taxon>
        <taxon>eudicotyledons</taxon>
        <taxon>Gunneridae</taxon>
        <taxon>Pentapetalae</taxon>
        <taxon>asterids</taxon>
        <taxon>campanulids</taxon>
        <taxon>Asterales</taxon>
        <taxon>Asteraceae</taxon>
        <taxon>Asteroideae</taxon>
        <taxon>Anthemideae</taxon>
        <taxon>Anthemidinae</taxon>
        <taxon>Tanacetum</taxon>
    </lineage>
</organism>
<dbReference type="PANTHER" id="PTHR33223">
    <property type="entry name" value="CCHC-TYPE DOMAIN-CONTAINING PROTEIN"/>
    <property type="match status" value="1"/>
</dbReference>
<name>A0ABQ5H4P4_9ASTR</name>
<gene>
    <name evidence="1" type="ORF">Tco_1056385</name>
</gene>